<dbReference type="InterPro" id="IPR003124">
    <property type="entry name" value="WH2_dom"/>
</dbReference>
<proteinExistence type="predicted"/>
<dbReference type="Proteomes" id="UP000824540">
    <property type="component" value="Unassembled WGS sequence"/>
</dbReference>
<feature type="compositionally biased region" description="Basic and acidic residues" evidence="5">
    <location>
        <begin position="304"/>
        <end position="360"/>
    </location>
</feature>
<feature type="compositionally biased region" description="Basic and acidic residues" evidence="5">
    <location>
        <begin position="240"/>
        <end position="266"/>
    </location>
</feature>
<dbReference type="GO" id="GO:0005865">
    <property type="term" value="C:striated muscle thin filament"/>
    <property type="evidence" value="ECO:0007669"/>
    <property type="project" value="TreeGrafter"/>
</dbReference>
<gene>
    <name evidence="7" type="ORF">JZ751_010218</name>
</gene>
<keyword evidence="8" id="KW-1185">Reference proteome</keyword>
<dbReference type="Gene3D" id="3.80.10.10">
    <property type="entry name" value="Ribonuclease Inhibitor"/>
    <property type="match status" value="1"/>
</dbReference>
<evidence type="ECO:0000256" key="5">
    <source>
        <dbReference type="SAM" id="MobiDB-lite"/>
    </source>
</evidence>
<dbReference type="GO" id="GO:0005523">
    <property type="term" value="F:tropomyosin binding"/>
    <property type="evidence" value="ECO:0007669"/>
    <property type="project" value="InterPro"/>
</dbReference>
<evidence type="ECO:0000256" key="3">
    <source>
        <dbReference type="ARBA" id="ARBA00022490"/>
    </source>
</evidence>
<dbReference type="GO" id="GO:0051694">
    <property type="term" value="P:pointed-end actin filament capping"/>
    <property type="evidence" value="ECO:0007669"/>
    <property type="project" value="InterPro"/>
</dbReference>
<feature type="compositionally biased region" description="Basic and acidic residues" evidence="5">
    <location>
        <begin position="58"/>
        <end position="72"/>
    </location>
</feature>
<feature type="compositionally biased region" description="Basic and acidic residues" evidence="5">
    <location>
        <begin position="285"/>
        <end position="297"/>
    </location>
</feature>
<comment type="caution">
    <text evidence="7">The sequence shown here is derived from an EMBL/GenBank/DDBJ whole genome shotgun (WGS) entry which is preliminary data.</text>
</comment>
<feature type="compositionally biased region" description="Pro residues" evidence="5">
    <location>
        <begin position="591"/>
        <end position="602"/>
    </location>
</feature>
<feature type="region of interest" description="Disordered" evidence="5">
    <location>
        <begin position="518"/>
        <end position="634"/>
    </location>
</feature>
<dbReference type="GO" id="GO:0030239">
    <property type="term" value="P:myofibril assembly"/>
    <property type="evidence" value="ECO:0007669"/>
    <property type="project" value="TreeGrafter"/>
</dbReference>
<dbReference type="PROSITE" id="PS51082">
    <property type="entry name" value="WH2"/>
    <property type="match status" value="1"/>
</dbReference>
<feature type="region of interest" description="Disordered" evidence="5">
    <location>
        <begin position="382"/>
        <end position="401"/>
    </location>
</feature>
<feature type="compositionally biased region" description="Polar residues" evidence="5">
    <location>
        <begin position="123"/>
        <end position="133"/>
    </location>
</feature>
<feature type="domain" description="WH2" evidence="6">
    <location>
        <begin position="634"/>
        <end position="653"/>
    </location>
</feature>
<protein>
    <recommendedName>
        <fullName evidence="6">WH2 domain-containing protein</fullName>
    </recommendedName>
</protein>
<evidence type="ECO:0000259" key="6">
    <source>
        <dbReference type="PROSITE" id="PS51082"/>
    </source>
</evidence>
<evidence type="ECO:0000313" key="8">
    <source>
        <dbReference type="Proteomes" id="UP000824540"/>
    </source>
</evidence>
<dbReference type="SUPFAM" id="SSF52047">
    <property type="entry name" value="RNI-like"/>
    <property type="match status" value="1"/>
</dbReference>
<keyword evidence="3" id="KW-0963">Cytoplasm</keyword>
<feature type="region of interest" description="Disordered" evidence="5">
    <location>
        <begin position="1"/>
        <end position="72"/>
    </location>
</feature>
<feature type="compositionally biased region" description="Basic and acidic residues" evidence="5">
    <location>
        <begin position="619"/>
        <end position="634"/>
    </location>
</feature>
<accession>A0A8T2N028</accession>
<dbReference type="PANTHER" id="PTHR10901">
    <property type="entry name" value="TROPOMODULIN"/>
    <property type="match status" value="1"/>
</dbReference>
<dbReference type="PANTHER" id="PTHR10901:SF5">
    <property type="entry name" value="LEIOMODIN-1"/>
    <property type="match status" value="1"/>
</dbReference>
<dbReference type="OrthoDB" id="2163268at2759"/>
<sequence length="712" mass="78929">MSRMKPQGLKRTDRQVSEDADIDNLLANLSPEEVEELERELTVIDPDPNVPVGLRQRNQTDKQPSRSYNREAMLDYCERETKKLIERELSFEGEPKNDSLRKSTARSFSRSDSQCGPELGVQNMGSSTQSSTQPDRKIEEKNHKGREGSREDRAGPSNRFRRVESTDKEKKEDSKEKVRKEESKPVEKRDTEAKKEGGNSKTKALISRLQDRKEDSKEKEGKEESRKKEEGKTKALISRLQEKKDKEFCKEKEVKEEVKKRDDVKTRGLVSRLEKQQSQSNETTTEEKKGRVSERGLTKGQSTLRKEQASSHESEKELKRLKEKEKAKGKGTEKEKEREKEKVTEKEQEKETKKGKEKTPGESLNLNHSEDTSNCIAYENLSGKTKEEEEEDEASSMFDEPLEKVSKNDPEMTELNVNNSDVIKTKTLIQFAEALRDNTHVRTFALANTRADDHVAYAIAGTLRANKTLTSINLDSNLLTGKGIMAVVQALQYNDTLTELRFHNQRHICGGKTEMEMAKAPAGGLQKASSKATPTSSNSAQPSPLTTPNATPKKVVGREKGAAAATKAAGGGGGGGGKVGGAGAPAGGPGTPAPPPPPPPAPSLDCNFLRNSLTPVSQRKLDERRSGRAMERNSRDQLLDSIRNNNIKKLKRNSGWRPCRTSGAGSVVWSISVLGFPGSLDSKGCWENCTVQARLLRGSPEDVLVLPPTNLS</sequence>
<organism evidence="7 8">
    <name type="scientific">Albula glossodonta</name>
    <name type="common">roundjaw bonefish</name>
    <dbReference type="NCBI Taxonomy" id="121402"/>
    <lineage>
        <taxon>Eukaryota</taxon>
        <taxon>Metazoa</taxon>
        <taxon>Chordata</taxon>
        <taxon>Craniata</taxon>
        <taxon>Vertebrata</taxon>
        <taxon>Euteleostomi</taxon>
        <taxon>Actinopterygii</taxon>
        <taxon>Neopterygii</taxon>
        <taxon>Teleostei</taxon>
        <taxon>Albuliformes</taxon>
        <taxon>Albulidae</taxon>
        <taxon>Albula</taxon>
    </lineage>
</organism>
<evidence type="ECO:0000313" key="7">
    <source>
        <dbReference type="EMBL" id="KAG9333775.1"/>
    </source>
</evidence>
<feature type="compositionally biased region" description="Basic and acidic residues" evidence="5">
    <location>
        <begin position="134"/>
        <end position="154"/>
    </location>
</feature>
<dbReference type="InterPro" id="IPR004934">
    <property type="entry name" value="TMOD"/>
</dbReference>
<dbReference type="GO" id="GO:0006936">
    <property type="term" value="P:muscle contraction"/>
    <property type="evidence" value="ECO:0007669"/>
    <property type="project" value="TreeGrafter"/>
</dbReference>
<evidence type="ECO:0000256" key="4">
    <source>
        <dbReference type="ARBA" id="ARBA00023212"/>
    </source>
</evidence>
<feature type="compositionally biased region" description="Gly residues" evidence="5">
    <location>
        <begin position="569"/>
        <end position="590"/>
    </location>
</feature>
<keyword evidence="4" id="KW-0206">Cytoskeleton</keyword>
<dbReference type="AlphaFoldDB" id="A0A8T2N028"/>
<feature type="compositionally biased region" description="Basic and acidic residues" evidence="5">
    <location>
        <begin position="87"/>
        <end position="101"/>
    </location>
</feature>
<evidence type="ECO:0000256" key="2">
    <source>
        <dbReference type="ARBA" id="ARBA00004245"/>
    </source>
</evidence>
<dbReference type="InterPro" id="IPR032675">
    <property type="entry name" value="LRR_dom_sf"/>
</dbReference>
<feature type="compositionally biased region" description="Basic and acidic residues" evidence="5">
    <location>
        <begin position="209"/>
        <end position="233"/>
    </location>
</feature>
<reference evidence="7" key="1">
    <citation type="thesis" date="2021" institute="BYU ScholarsArchive" country="Provo, UT, USA">
        <title>Applications of and Algorithms for Genome Assembly and Genomic Analyses with an Emphasis on Marine Teleosts.</title>
        <authorList>
            <person name="Pickett B.D."/>
        </authorList>
    </citation>
    <scope>NUCLEOTIDE SEQUENCE</scope>
    <source>
        <strain evidence="7">HI-2016</strain>
    </source>
</reference>
<dbReference type="GO" id="GO:0007015">
    <property type="term" value="P:actin filament organization"/>
    <property type="evidence" value="ECO:0007669"/>
    <property type="project" value="TreeGrafter"/>
</dbReference>
<feature type="compositionally biased region" description="Polar residues" evidence="5">
    <location>
        <begin position="105"/>
        <end position="114"/>
    </location>
</feature>
<feature type="compositionally biased region" description="Polar residues" evidence="5">
    <location>
        <begin position="527"/>
        <end position="550"/>
    </location>
</feature>
<dbReference type="EMBL" id="JAFBMS010000178">
    <property type="protein sequence ID" value="KAG9333775.1"/>
    <property type="molecule type" value="Genomic_DNA"/>
</dbReference>
<name>A0A8T2N028_9TELE</name>
<dbReference type="Pfam" id="PF03250">
    <property type="entry name" value="Tropomodulin"/>
    <property type="match status" value="1"/>
</dbReference>
<feature type="compositionally biased region" description="Basic and acidic residues" evidence="5">
    <location>
        <begin position="161"/>
        <end position="198"/>
    </location>
</feature>
<comment type="subcellular location">
    <subcellularLocation>
        <location evidence="2">Cytoplasm</location>
        <location evidence="2">Cytoskeleton</location>
    </subcellularLocation>
    <subcellularLocation>
        <location evidence="1">Cytoplasm</location>
        <location evidence="1">Myofibril</location>
        <location evidence="1">Sarcomere</location>
    </subcellularLocation>
</comment>
<feature type="region of interest" description="Disordered" evidence="5">
    <location>
        <begin position="87"/>
        <end position="369"/>
    </location>
</feature>
<evidence type="ECO:0000256" key="1">
    <source>
        <dbReference type="ARBA" id="ARBA00004204"/>
    </source>
</evidence>
<dbReference type="GO" id="GO:0003779">
    <property type="term" value="F:actin binding"/>
    <property type="evidence" value="ECO:0007669"/>
    <property type="project" value="InterPro"/>
</dbReference>